<keyword evidence="12 20" id="KW-0675">Receptor</keyword>
<dbReference type="GO" id="GO:0038023">
    <property type="term" value="F:signaling receptor activity"/>
    <property type="evidence" value="ECO:0007669"/>
    <property type="project" value="InterPro"/>
</dbReference>
<evidence type="ECO:0000256" key="15">
    <source>
        <dbReference type="PROSITE-ProRule" id="PRU10144"/>
    </source>
</evidence>
<dbReference type="Pfam" id="PF00593">
    <property type="entry name" value="TonB_dep_Rec_b-barrel"/>
    <property type="match status" value="1"/>
</dbReference>
<dbReference type="SUPFAM" id="SSF56935">
    <property type="entry name" value="Porins"/>
    <property type="match status" value="1"/>
</dbReference>
<evidence type="ECO:0000256" key="12">
    <source>
        <dbReference type="ARBA" id="ARBA00023170"/>
    </source>
</evidence>
<dbReference type="NCBIfam" id="TIGR01783">
    <property type="entry name" value="TonB-siderophor"/>
    <property type="match status" value="1"/>
</dbReference>
<keyword evidence="8" id="KW-0408">Iron</keyword>
<evidence type="ECO:0000259" key="19">
    <source>
        <dbReference type="Pfam" id="PF07715"/>
    </source>
</evidence>
<feature type="domain" description="TonB-dependent receptor-like beta-barrel" evidence="18">
    <location>
        <begin position="262"/>
        <end position="712"/>
    </location>
</feature>
<dbReference type="InterPro" id="IPR037066">
    <property type="entry name" value="Plug_dom_sf"/>
</dbReference>
<keyword evidence="4 14" id="KW-1134">Transmembrane beta strand</keyword>
<keyword evidence="11 14" id="KW-0472">Membrane</keyword>
<dbReference type="Gene3D" id="2.40.170.20">
    <property type="entry name" value="TonB-dependent receptor, beta-barrel domain"/>
    <property type="match status" value="1"/>
</dbReference>
<sequence length="746" mass="79084">MPARHFVFRPHVIATLLALQTLSAHAQSPASSAAPTSVQPPAEATTLSTVNVNASADASAEGVPDAYAGGQVARGGRVGILGNLDTMSTPFTSTSYTSELIQDQQAQSVADVLLNDPSVRSARGFGNFQELYVVRGFPVYSDDISYNGLYGMLPRQYIASEFFERVEVLRGANTFLNGAAPAGSGIGGAINLLPKRAPNEPLNRVGFGLQTGGQKSVNFDVARRFGPDDSVGLRLIGARRDGGTGVDREEREVSALGIGLDWRGSRARLSADVGYQNSSLNAGRPSVTPLAGAPIPRAPNASSNFAQPWTVAKERDTFATLRGEYDITDQVTAWAAGGVRRGSEFNSLANPTITNAAGDTTATRFDNAREDRISTGEIGLRAKVRTGSVGHTIVASATTYNSRSANAFVRGTGTTLSNIYSPTDRVATALGAQSNDMTNPSLTNKVETSSFALADTLSFYDDRVLLTLGLRRQTLEQTSYAYNTLAPAPTSDTTKTTPVAGIVFKATDWMSVYGNYIEGLVRGPIAPATTGGLAVANVGAILSPYVAKQKEAGLKFDSGRMGGSVAVFETTQPITGFERIAGSTAVNFGPYGEQRNRGLEFSVYGEPVRGVRVLGGLTLLDAEQSKTQNGATDGKDAVGVPERQLNLGAEWDIPGIRNLAVNARAVYTSKQFANAANTQTVPSWTRFDLGARYLIDIGNNRTLTLRARIDNLFDRNYWASAGGSPGSNYLVVGAPRTFYVTGTIDF</sequence>
<dbReference type="PANTHER" id="PTHR32552:SF82">
    <property type="entry name" value="FCUA PROTEIN"/>
    <property type="match status" value="1"/>
</dbReference>
<evidence type="ECO:0000256" key="5">
    <source>
        <dbReference type="ARBA" id="ARBA00022496"/>
    </source>
</evidence>
<keyword evidence="7 17" id="KW-0732">Signal</keyword>
<evidence type="ECO:0000256" key="2">
    <source>
        <dbReference type="ARBA" id="ARBA00009810"/>
    </source>
</evidence>
<evidence type="ECO:0000256" key="14">
    <source>
        <dbReference type="PROSITE-ProRule" id="PRU01360"/>
    </source>
</evidence>
<dbReference type="EMBL" id="JACBYR010000001">
    <property type="protein sequence ID" value="NYE84690.1"/>
    <property type="molecule type" value="Genomic_DNA"/>
</dbReference>
<feature type="signal peptide" evidence="17">
    <location>
        <begin position="1"/>
        <end position="26"/>
    </location>
</feature>
<dbReference type="CDD" id="cd01347">
    <property type="entry name" value="ligand_gated_channel"/>
    <property type="match status" value="1"/>
</dbReference>
<accession>A0A7Y9LPN7</accession>
<feature type="chain" id="PRO_5030665125" evidence="17">
    <location>
        <begin position="27"/>
        <end position="746"/>
    </location>
</feature>
<evidence type="ECO:0000256" key="10">
    <source>
        <dbReference type="ARBA" id="ARBA00023077"/>
    </source>
</evidence>
<evidence type="ECO:0000256" key="8">
    <source>
        <dbReference type="ARBA" id="ARBA00023004"/>
    </source>
</evidence>
<dbReference type="InterPro" id="IPR010105">
    <property type="entry name" value="TonB_sidphr_rcpt"/>
</dbReference>
<evidence type="ECO:0000256" key="9">
    <source>
        <dbReference type="ARBA" id="ARBA00023065"/>
    </source>
</evidence>
<keyword evidence="10 16" id="KW-0798">TonB box</keyword>
<proteinExistence type="inferred from homology"/>
<dbReference type="InterPro" id="IPR000531">
    <property type="entry name" value="Beta-barrel_TonB"/>
</dbReference>
<keyword evidence="5" id="KW-0410">Iron transport</keyword>
<keyword evidence="13 14" id="KW-0998">Cell outer membrane</keyword>
<organism evidence="20 21">
    <name type="scientific">Pigmentiphaga litoralis</name>
    <dbReference type="NCBI Taxonomy" id="516702"/>
    <lineage>
        <taxon>Bacteria</taxon>
        <taxon>Pseudomonadati</taxon>
        <taxon>Pseudomonadota</taxon>
        <taxon>Betaproteobacteria</taxon>
        <taxon>Burkholderiales</taxon>
        <taxon>Alcaligenaceae</taxon>
        <taxon>Pigmentiphaga</taxon>
    </lineage>
</organism>
<comment type="similarity">
    <text evidence="2 14 16">Belongs to the TonB-dependent receptor family.</text>
</comment>
<dbReference type="RefSeq" id="WP_179588352.1">
    <property type="nucleotide sequence ID" value="NZ_JACBYR010000001.1"/>
</dbReference>
<evidence type="ECO:0000256" key="11">
    <source>
        <dbReference type="ARBA" id="ARBA00023136"/>
    </source>
</evidence>
<evidence type="ECO:0000256" key="17">
    <source>
        <dbReference type="SAM" id="SignalP"/>
    </source>
</evidence>
<dbReference type="Gene3D" id="2.170.130.10">
    <property type="entry name" value="TonB-dependent receptor, plug domain"/>
    <property type="match status" value="1"/>
</dbReference>
<evidence type="ECO:0000256" key="7">
    <source>
        <dbReference type="ARBA" id="ARBA00022729"/>
    </source>
</evidence>
<dbReference type="PROSITE" id="PS01156">
    <property type="entry name" value="TONB_DEPENDENT_REC_2"/>
    <property type="match status" value="1"/>
</dbReference>
<dbReference type="Proteomes" id="UP000542125">
    <property type="component" value="Unassembled WGS sequence"/>
</dbReference>
<gene>
    <name evidence="20" type="ORF">FHW18_003961</name>
</gene>
<dbReference type="GO" id="GO:0009279">
    <property type="term" value="C:cell outer membrane"/>
    <property type="evidence" value="ECO:0007669"/>
    <property type="project" value="UniProtKB-SubCell"/>
</dbReference>
<dbReference type="Pfam" id="PF07715">
    <property type="entry name" value="Plug"/>
    <property type="match status" value="1"/>
</dbReference>
<evidence type="ECO:0000256" key="6">
    <source>
        <dbReference type="ARBA" id="ARBA00022692"/>
    </source>
</evidence>
<comment type="caution">
    <text evidence="20">The sequence shown here is derived from an EMBL/GenBank/DDBJ whole genome shotgun (WGS) entry which is preliminary data.</text>
</comment>
<evidence type="ECO:0000256" key="1">
    <source>
        <dbReference type="ARBA" id="ARBA00004571"/>
    </source>
</evidence>
<evidence type="ECO:0000256" key="3">
    <source>
        <dbReference type="ARBA" id="ARBA00022448"/>
    </source>
</evidence>
<evidence type="ECO:0000256" key="4">
    <source>
        <dbReference type="ARBA" id="ARBA00022452"/>
    </source>
</evidence>
<feature type="domain" description="TonB-dependent receptor plug" evidence="19">
    <location>
        <begin position="86"/>
        <end position="183"/>
    </location>
</feature>
<dbReference type="InterPro" id="IPR039426">
    <property type="entry name" value="TonB-dep_rcpt-like"/>
</dbReference>
<evidence type="ECO:0000256" key="16">
    <source>
        <dbReference type="RuleBase" id="RU003357"/>
    </source>
</evidence>
<keyword evidence="6 14" id="KW-0812">Transmembrane</keyword>
<keyword evidence="9" id="KW-0406">Ion transport</keyword>
<dbReference type="InterPro" id="IPR012910">
    <property type="entry name" value="Plug_dom"/>
</dbReference>
<evidence type="ECO:0000313" key="20">
    <source>
        <dbReference type="EMBL" id="NYE84690.1"/>
    </source>
</evidence>
<keyword evidence="21" id="KW-1185">Reference proteome</keyword>
<dbReference type="GO" id="GO:0015344">
    <property type="term" value="F:siderophore uptake transmembrane transporter activity"/>
    <property type="evidence" value="ECO:0007669"/>
    <property type="project" value="TreeGrafter"/>
</dbReference>
<comment type="subcellular location">
    <subcellularLocation>
        <location evidence="1 14">Cell outer membrane</location>
        <topology evidence="1 14">Multi-pass membrane protein</topology>
    </subcellularLocation>
</comment>
<protein>
    <submittedName>
        <fullName evidence="20">Iron complex outermembrane receptor protein</fullName>
    </submittedName>
</protein>
<dbReference type="PROSITE" id="PS52016">
    <property type="entry name" value="TONB_DEPENDENT_REC_3"/>
    <property type="match status" value="1"/>
</dbReference>
<evidence type="ECO:0000256" key="13">
    <source>
        <dbReference type="ARBA" id="ARBA00023237"/>
    </source>
</evidence>
<dbReference type="GO" id="GO:0015891">
    <property type="term" value="P:siderophore transport"/>
    <property type="evidence" value="ECO:0007669"/>
    <property type="project" value="InterPro"/>
</dbReference>
<evidence type="ECO:0000259" key="18">
    <source>
        <dbReference type="Pfam" id="PF00593"/>
    </source>
</evidence>
<evidence type="ECO:0000313" key="21">
    <source>
        <dbReference type="Proteomes" id="UP000542125"/>
    </source>
</evidence>
<dbReference type="PANTHER" id="PTHR32552">
    <property type="entry name" value="FERRICHROME IRON RECEPTOR-RELATED"/>
    <property type="match status" value="1"/>
</dbReference>
<keyword evidence="3 14" id="KW-0813">Transport</keyword>
<reference evidence="20 21" key="1">
    <citation type="submission" date="2020-07" db="EMBL/GenBank/DDBJ databases">
        <title>Genomic Encyclopedia of Type Strains, Phase IV (KMG-V): Genome sequencing to study the core and pangenomes of soil and plant-associated prokaryotes.</title>
        <authorList>
            <person name="Whitman W."/>
        </authorList>
    </citation>
    <scope>NUCLEOTIDE SEQUENCE [LARGE SCALE GENOMIC DNA]</scope>
    <source>
        <strain evidence="20 21">SAS40</strain>
    </source>
</reference>
<dbReference type="InterPro" id="IPR036942">
    <property type="entry name" value="Beta-barrel_TonB_sf"/>
</dbReference>
<dbReference type="InterPro" id="IPR010917">
    <property type="entry name" value="TonB_rcpt_CS"/>
</dbReference>
<dbReference type="AlphaFoldDB" id="A0A7Y9LPN7"/>
<feature type="short sequence motif" description="TonB C-terminal box" evidence="15">
    <location>
        <begin position="729"/>
        <end position="746"/>
    </location>
</feature>
<name>A0A7Y9LPN7_9BURK</name>